<evidence type="ECO:0000259" key="2">
    <source>
        <dbReference type="Pfam" id="PF13240"/>
    </source>
</evidence>
<evidence type="ECO:0000313" key="4">
    <source>
        <dbReference type="Proteomes" id="UP000319383"/>
    </source>
</evidence>
<dbReference type="EMBL" id="CP036276">
    <property type="protein sequence ID" value="QDU42517.1"/>
    <property type="molecule type" value="Genomic_DNA"/>
</dbReference>
<dbReference type="Gene3D" id="4.10.1060.50">
    <property type="match status" value="1"/>
</dbReference>
<name>A0A517ZJB5_9PLAN</name>
<keyword evidence="1" id="KW-1133">Transmembrane helix</keyword>
<keyword evidence="1" id="KW-0472">Membrane</keyword>
<protein>
    <recommendedName>
        <fullName evidence="2">Zinc-ribbon domain-containing protein</fullName>
    </recommendedName>
</protein>
<feature type="domain" description="Zinc-ribbon" evidence="2">
    <location>
        <begin position="14"/>
        <end position="34"/>
    </location>
</feature>
<dbReference type="InterPro" id="IPR026870">
    <property type="entry name" value="Zinc_ribbon_dom"/>
</dbReference>
<dbReference type="Pfam" id="PF13240">
    <property type="entry name" value="Zn_Ribbon_1"/>
    <property type="match status" value="1"/>
</dbReference>
<dbReference type="AlphaFoldDB" id="A0A517ZJB5"/>
<gene>
    <name evidence="3" type="ORF">Mal52_09800</name>
</gene>
<dbReference type="KEGG" id="sdyn:Mal52_09800"/>
<sequence length="101" mass="11072">MSTGFESDSDDFTCPNCGAAVAGGATFCRECGASDDTGWGEEEDDVDANYDEDEDFDYDEFIDREFPQHAPDGMRVTGKQLVIRVIAVILCLCLLWLGLGF</sequence>
<dbReference type="InterPro" id="IPR038587">
    <property type="entry name" value="Ribosomal_eL40_sf"/>
</dbReference>
<evidence type="ECO:0000313" key="3">
    <source>
        <dbReference type="EMBL" id="QDU42517.1"/>
    </source>
</evidence>
<dbReference type="RefSeq" id="WP_145374558.1">
    <property type="nucleotide sequence ID" value="NZ_CP036276.1"/>
</dbReference>
<feature type="transmembrane region" description="Helical" evidence="1">
    <location>
        <begin position="81"/>
        <end position="99"/>
    </location>
</feature>
<dbReference type="Proteomes" id="UP000319383">
    <property type="component" value="Chromosome"/>
</dbReference>
<keyword evidence="1" id="KW-0812">Transmembrane</keyword>
<accession>A0A517ZJB5</accession>
<proteinExistence type="predicted"/>
<keyword evidence="4" id="KW-1185">Reference proteome</keyword>
<evidence type="ECO:0000256" key="1">
    <source>
        <dbReference type="SAM" id="Phobius"/>
    </source>
</evidence>
<organism evidence="3 4">
    <name type="scientific">Symmachiella dynata</name>
    <dbReference type="NCBI Taxonomy" id="2527995"/>
    <lineage>
        <taxon>Bacteria</taxon>
        <taxon>Pseudomonadati</taxon>
        <taxon>Planctomycetota</taxon>
        <taxon>Planctomycetia</taxon>
        <taxon>Planctomycetales</taxon>
        <taxon>Planctomycetaceae</taxon>
        <taxon>Symmachiella</taxon>
    </lineage>
</organism>
<reference evidence="3 4" key="1">
    <citation type="submission" date="2019-02" db="EMBL/GenBank/DDBJ databases">
        <title>Deep-cultivation of Planctomycetes and their phenomic and genomic characterization uncovers novel biology.</title>
        <authorList>
            <person name="Wiegand S."/>
            <person name="Jogler M."/>
            <person name="Boedeker C."/>
            <person name="Pinto D."/>
            <person name="Vollmers J."/>
            <person name="Rivas-Marin E."/>
            <person name="Kohn T."/>
            <person name="Peeters S.H."/>
            <person name="Heuer A."/>
            <person name="Rast P."/>
            <person name="Oberbeckmann S."/>
            <person name="Bunk B."/>
            <person name="Jeske O."/>
            <person name="Meyerdierks A."/>
            <person name="Storesund J.E."/>
            <person name="Kallscheuer N."/>
            <person name="Luecker S."/>
            <person name="Lage O.M."/>
            <person name="Pohl T."/>
            <person name="Merkel B.J."/>
            <person name="Hornburger P."/>
            <person name="Mueller R.-W."/>
            <person name="Bruemmer F."/>
            <person name="Labrenz M."/>
            <person name="Spormann A.M."/>
            <person name="Op den Camp H."/>
            <person name="Overmann J."/>
            <person name="Amann R."/>
            <person name="Jetten M.S.M."/>
            <person name="Mascher T."/>
            <person name="Medema M.H."/>
            <person name="Devos D.P."/>
            <person name="Kaster A.-K."/>
            <person name="Ovreas L."/>
            <person name="Rohde M."/>
            <person name="Galperin M.Y."/>
            <person name="Jogler C."/>
        </authorList>
    </citation>
    <scope>NUCLEOTIDE SEQUENCE [LARGE SCALE GENOMIC DNA]</scope>
    <source>
        <strain evidence="3 4">Mal52</strain>
    </source>
</reference>